<proteinExistence type="predicted"/>
<gene>
    <name evidence="2" type="ORF">KBTEX_00147</name>
</gene>
<sequence>MTATSNSPRAARPQIDLDGLSIEELQALQQRVDAELDARSFEENLRRELDSHMRRQQRTAPSGGTPRGGSRRA</sequence>
<dbReference type="AlphaFoldDB" id="A0A5B8RAZ5"/>
<name>A0A5B8RAZ5_9ZZZZ</name>
<evidence type="ECO:0000313" key="2">
    <source>
        <dbReference type="EMBL" id="QEA03847.1"/>
    </source>
</evidence>
<accession>A0A5B8RAZ5</accession>
<feature type="region of interest" description="Disordered" evidence="1">
    <location>
        <begin position="43"/>
        <end position="73"/>
    </location>
</feature>
<organism evidence="2">
    <name type="scientific">uncultured organism</name>
    <dbReference type="NCBI Taxonomy" id="155900"/>
    <lineage>
        <taxon>unclassified sequences</taxon>
        <taxon>environmental samples</taxon>
    </lineage>
</organism>
<feature type="compositionally biased region" description="Basic and acidic residues" evidence="1">
    <location>
        <begin position="43"/>
        <end position="53"/>
    </location>
</feature>
<evidence type="ECO:0000256" key="1">
    <source>
        <dbReference type="SAM" id="MobiDB-lite"/>
    </source>
</evidence>
<dbReference type="EMBL" id="MN079076">
    <property type="protein sequence ID" value="QEA03847.1"/>
    <property type="molecule type" value="Genomic_DNA"/>
</dbReference>
<reference evidence="2" key="1">
    <citation type="submission" date="2019-06" db="EMBL/GenBank/DDBJ databases">
        <authorList>
            <person name="Murdoch R.W."/>
            <person name="Fathepure B."/>
        </authorList>
    </citation>
    <scope>NUCLEOTIDE SEQUENCE</scope>
</reference>
<protein>
    <submittedName>
        <fullName evidence="2">Uncharacterized protein</fullName>
    </submittedName>
</protein>